<dbReference type="AlphaFoldDB" id="A0A928GHI2"/>
<protein>
    <submittedName>
        <fullName evidence="2">DUF4271 domain-containing protein</fullName>
    </submittedName>
</protein>
<evidence type="ECO:0000313" key="2">
    <source>
        <dbReference type="EMBL" id="MBE6266181.1"/>
    </source>
</evidence>
<reference evidence="2" key="1">
    <citation type="submission" date="2019-04" db="EMBL/GenBank/DDBJ databases">
        <title>Evolution of Biomass-Degrading Anaerobic Consortia Revealed by Metagenomics.</title>
        <authorList>
            <person name="Peng X."/>
        </authorList>
    </citation>
    <scope>NUCLEOTIDE SEQUENCE</scope>
    <source>
        <strain evidence="2">SIG141</strain>
    </source>
</reference>
<feature type="transmembrane region" description="Helical" evidence="1">
    <location>
        <begin position="276"/>
        <end position="293"/>
    </location>
</feature>
<feature type="transmembrane region" description="Helical" evidence="1">
    <location>
        <begin position="305"/>
        <end position="331"/>
    </location>
</feature>
<gene>
    <name evidence="2" type="ORF">E7102_06905</name>
</gene>
<dbReference type="Proteomes" id="UP000763088">
    <property type="component" value="Unassembled WGS sequence"/>
</dbReference>
<feature type="transmembrane region" description="Helical" evidence="1">
    <location>
        <begin position="173"/>
        <end position="192"/>
    </location>
</feature>
<keyword evidence="1" id="KW-0812">Transmembrane</keyword>
<organism evidence="2 3">
    <name type="scientific">Xylanibacter ruminicola</name>
    <name type="common">Prevotella ruminicola</name>
    <dbReference type="NCBI Taxonomy" id="839"/>
    <lineage>
        <taxon>Bacteria</taxon>
        <taxon>Pseudomonadati</taxon>
        <taxon>Bacteroidota</taxon>
        <taxon>Bacteroidia</taxon>
        <taxon>Bacteroidales</taxon>
        <taxon>Prevotellaceae</taxon>
        <taxon>Xylanibacter</taxon>
    </lineage>
</organism>
<dbReference type="EMBL" id="SUYD01000007">
    <property type="protein sequence ID" value="MBE6266181.1"/>
    <property type="molecule type" value="Genomic_DNA"/>
</dbReference>
<sequence>MLANDSILTTTIATANTDTVAVHTAKPQTPYEVLRLLPKDATPAQQDSAIQEWFEPQEIHYSSRPDTLHLPGQEIPRDLKEVNLPHYYRENFFSNNTMYHPELSTERVGTSGDPIPYSFKNDSFVTGILILCFLLITFTLSRISEFLLRQTKQFFSTQKSEQSITETGSEIKFQFLFLFITCLLYGLLYYFYTTHFIANTFILSSEYILLAIFGGTILGYFAIRIVLYSIVNNIFFNNKKNLHFLGSQLLISSLEGVALFPLVLLVAYFQFSLQNAIYYAATILILAKILTFYKSYTIFFNQKGGFLQIFLYFCALEMIPLMMLWSGLLVITENLKVNI</sequence>
<evidence type="ECO:0000313" key="3">
    <source>
        <dbReference type="Proteomes" id="UP000763088"/>
    </source>
</evidence>
<comment type="caution">
    <text evidence="2">The sequence shown here is derived from an EMBL/GenBank/DDBJ whole genome shotgun (WGS) entry which is preliminary data.</text>
</comment>
<name>A0A928GHI2_XYLRU</name>
<feature type="transmembrane region" description="Helical" evidence="1">
    <location>
        <begin position="249"/>
        <end position="270"/>
    </location>
</feature>
<dbReference type="InterPro" id="IPR025367">
    <property type="entry name" value="DUF4271"/>
</dbReference>
<accession>A0A928GHI2</accession>
<proteinExistence type="predicted"/>
<keyword evidence="1" id="KW-0472">Membrane</keyword>
<dbReference type="Pfam" id="PF14093">
    <property type="entry name" value="DUF4271"/>
    <property type="match status" value="1"/>
</dbReference>
<feature type="transmembrane region" description="Helical" evidence="1">
    <location>
        <begin position="124"/>
        <end position="143"/>
    </location>
</feature>
<feature type="transmembrane region" description="Helical" evidence="1">
    <location>
        <begin position="207"/>
        <end position="228"/>
    </location>
</feature>
<keyword evidence="1" id="KW-1133">Transmembrane helix</keyword>
<evidence type="ECO:0000256" key="1">
    <source>
        <dbReference type="SAM" id="Phobius"/>
    </source>
</evidence>